<proteinExistence type="predicted"/>
<accession>A0A0C9UYP9</accession>
<gene>
    <name evidence="2" type="ORF">M422DRAFT_268245</name>
</gene>
<feature type="compositionally biased region" description="Acidic residues" evidence="1">
    <location>
        <begin position="66"/>
        <end position="90"/>
    </location>
</feature>
<keyword evidence="3" id="KW-1185">Reference proteome</keyword>
<dbReference type="HOGENOM" id="CLU_116865_0_0_1"/>
<evidence type="ECO:0000313" key="2">
    <source>
        <dbReference type="EMBL" id="KIJ30275.1"/>
    </source>
</evidence>
<dbReference type="Proteomes" id="UP000054279">
    <property type="component" value="Unassembled WGS sequence"/>
</dbReference>
<feature type="compositionally biased region" description="Gly residues" evidence="1">
    <location>
        <begin position="7"/>
        <end position="35"/>
    </location>
</feature>
<dbReference type="OrthoDB" id="19092at2759"/>
<dbReference type="EMBL" id="KN837265">
    <property type="protein sequence ID" value="KIJ30275.1"/>
    <property type="molecule type" value="Genomic_DNA"/>
</dbReference>
<sequence length="179" mass="18467">MRWHVGSGSGSGSGSFGTAGGRGGGGGTFGAGGSGVYPSRDDFERNFDDLPDAESSNDDGGAYLSDEYENGDDNLDYVADQGEDGGEGEEGPLAPGIYLVLFDFELEGTAEMALVEGQEVRVVGRGGGVGWAVVIREESNVSTVGEKGGEGAEEYALVPESYLKFVRGGEEGDDEEGDE</sequence>
<evidence type="ECO:0000313" key="3">
    <source>
        <dbReference type="Proteomes" id="UP000054279"/>
    </source>
</evidence>
<feature type="compositionally biased region" description="Basic and acidic residues" evidence="1">
    <location>
        <begin position="39"/>
        <end position="48"/>
    </location>
</feature>
<reference evidence="2 3" key="1">
    <citation type="submission" date="2014-06" db="EMBL/GenBank/DDBJ databases">
        <title>Evolutionary Origins and Diversification of the Mycorrhizal Mutualists.</title>
        <authorList>
            <consortium name="DOE Joint Genome Institute"/>
            <consortium name="Mycorrhizal Genomics Consortium"/>
            <person name="Kohler A."/>
            <person name="Kuo A."/>
            <person name="Nagy L.G."/>
            <person name="Floudas D."/>
            <person name="Copeland A."/>
            <person name="Barry K.W."/>
            <person name="Cichocki N."/>
            <person name="Veneault-Fourrey C."/>
            <person name="LaButti K."/>
            <person name="Lindquist E.A."/>
            <person name="Lipzen A."/>
            <person name="Lundell T."/>
            <person name="Morin E."/>
            <person name="Murat C."/>
            <person name="Riley R."/>
            <person name="Ohm R."/>
            <person name="Sun H."/>
            <person name="Tunlid A."/>
            <person name="Henrissat B."/>
            <person name="Grigoriev I.V."/>
            <person name="Hibbett D.S."/>
            <person name="Martin F."/>
        </authorList>
    </citation>
    <scope>NUCLEOTIDE SEQUENCE [LARGE SCALE GENOMIC DNA]</scope>
    <source>
        <strain evidence="2 3">SS14</strain>
    </source>
</reference>
<dbReference type="Gene3D" id="2.30.30.40">
    <property type="entry name" value="SH3 Domains"/>
    <property type="match status" value="1"/>
</dbReference>
<organism evidence="2 3">
    <name type="scientific">Sphaerobolus stellatus (strain SS14)</name>
    <dbReference type="NCBI Taxonomy" id="990650"/>
    <lineage>
        <taxon>Eukaryota</taxon>
        <taxon>Fungi</taxon>
        <taxon>Dikarya</taxon>
        <taxon>Basidiomycota</taxon>
        <taxon>Agaricomycotina</taxon>
        <taxon>Agaricomycetes</taxon>
        <taxon>Phallomycetidae</taxon>
        <taxon>Geastrales</taxon>
        <taxon>Sphaerobolaceae</taxon>
        <taxon>Sphaerobolus</taxon>
    </lineage>
</organism>
<protein>
    <submittedName>
        <fullName evidence="2">Unplaced genomic scaffold SPHSTscaffold_190, whole genome shotgun sequence</fullName>
    </submittedName>
</protein>
<feature type="region of interest" description="Disordered" evidence="1">
    <location>
        <begin position="1"/>
        <end position="92"/>
    </location>
</feature>
<name>A0A0C9UYP9_SPHS4</name>
<dbReference type="AlphaFoldDB" id="A0A0C9UYP9"/>
<evidence type="ECO:0000256" key="1">
    <source>
        <dbReference type="SAM" id="MobiDB-lite"/>
    </source>
</evidence>